<sequence>MTNTKAVDKGPIFACAINRLPVELLSYIFKIGEESDSPPDREPTPTDGASPQDPPPPDLPFQVLVSHVCVHWRTVALATPALWTEVYVRYTKRPPFDQAAAWLSRSQNLPIDVAIETTPLPDASLDVDGSGPAPMSDADLTAVLALLAPHIARWRAFELHVACYHQLETCFLPVLSVPPLPVPVQLEVLVVAVAVSRDGVQQHFPPITFFGGVLPRMKAFTAIGVDVEWGQDWLVGGASLRSIDLVNHRAKTRPSWNAFARILSASPVETLRVYDSGPQWCRPGTDGAGEASYGIVELPSLKVMELGCLSLGRVTGLLSRLATPSLKSLKLHLNEEDFTDLVHQLVAPTTRLPPPPPRSSPLCALWSLEDLTLCELQCDSHCAALLYRELRSIRRITLHMGALGLEFFQLVGCGGERSTWLPTLQTLRTSGITGEMMRAVVAIRRRNGYPLRAVYMEIGARVRGEDEEWLRGDLERFAFVSAYELAVGGIE</sequence>
<organism evidence="1 2">
    <name type="scientific">Leucogyrophana mollusca</name>
    <dbReference type="NCBI Taxonomy" id="85980"/>
    <lineage>
        <taxon>Eukaryota</taxon>
        <taxon>Fungi</taxon>
        <taxon>Dikarya</taxon>
        <taxon>Basidiomycota</taxon>
        <taxon>Agaricomycotina</taxon>
        <taxon>Agaricomycetes</taxon>
        <taxon>Agaricomycetidae</taxon>
        <taxon>Boletales</taxon>
        <taxon>Boletales incertae sedis</taxon>
        <taxon>Leucogyrophana</taxon>
    </lineage>
</organism>
<keyword evidence="2" id="KW-1185">Reference proteome</keyword>
<evidence type="ECO:0000313" key="2">
    <source>
        <dbReference type="Proteomes" id="UP000790709"/>
    </source>
</evidence>
<gene>
    <name evidence="1" type="ORF">BV22DRAFT_1198536</name>
</gene>
<reference evidence="1" key="1">
    <citation type="journal article" date="2021" name="New Phytol.">
        <title>Evolutionary innovations through gain and loss of genes in the ectomycorrhizal Boletales.</title>
        <authorList>
            <person name="Wu G."/>
            <person name="Miyauchi S."/>
            <person name="Morin E."/>
            <person name="Kuo A."/>
            <person name="Drula E."/>
            <person name="Varga T."/>
            <person name="Kohler A."/>
            <person name="Feng B."/>
            <person name="Cao Y."/>
            <person name="Lipzen A."/>
            <person name="Daum C."/>
            <person name="Hundley H."/>
            <person name="Pangilinan J."/>
            <person name="Johnson J."/>
            <person name="Barry K."/>
            <person name="LaButti K."/>
            <person name="Ng V."/>
            <person name="Ahrendt S."/>
            <person name="Min B."/>
            <person name="Choi I.G."/>
            <person name="Park H."/>
            <person name="Plett J.M."/>
            <person name="Magnuson J."/>
            <person name="Spatafora J.W."/>
            <person name="Nagy L.G."/>
            <person name="Henrissat B."/>
            <person name="Grigoriev I.V."/>
            <person name="Yang Z.L."/>
            <person name="Xu J."/>
            <person name="Martin F.M."/>
        </authorList>
    </citation>
    <scope>NUCLEOTIDE SEQUENCE</scope>
    <source>
        <strain evidence="1">KUC20120723A-06</strain>
    </source>
</reference>
<evidence type="ECO:0000313" key="1">
    <source>
        <dbReference type="EMBL" id="KAH7920988.1"/>
    </source>
</evidence>
<name>A0ACB8B6Z8_9AGAM</name>
<accession>A0ACB8B6Z8</accession>
<dbReference type="Proteomes" id="UP000790709">
    <property type="component" value="Unassembled WGS sequence"/>
</dbReference>
<comment type="caution">
    <text evidence="1">The sequence shown here is derived from an EMBL/GenBank/DDBJ whole genome shotgun (WGS) entry which is preliminary data.</text>
</comment>
<proteinExistence type="predicted"/>
<dbReference type="EMBL" id="MU266548">
    <property type="protein sequence ID" value="KAH7920988.1"/>
    <property type="molecule type" value="Genomic_DNA"/>
</dbReference>
<protein>
    <submittedName>
        <fullName evidence="1">Uncharacterized protein</fullName>
    </submittedName>
</protein>